<protein>
    <recommendedName>
        <fullName evidence="4">DUF1735 domain-containing protein</fullName>
    </recommendedName>
</protein>
<comment type="caution">
    <text evidence="2">The sequence shown here is derived from an EMBL/GenBank/DDBJ whole genome shotgun (WGS) entry which is preliminary data.</text>
</comment>
<evidence type="ECO:0000313" key="3">
    <source>
        <dbReference type="Proteomes" id="UP001206312"/>
    </source>
</evidence>
<dbReference type="RefSeq" id="WP_252741600.1">
    <property type="nucleotide sequence ID" value="NZ_JAMXIB010000007.1"/>
</dbReference>
<gene>
    <name evidence="2" type="ORF">NG653_10180</name>
</gene>
<keyword evidence="3" id="KW-1185">Reference proteome</keyword>
<evidence type="ECO:0000256" key="1">
    <source>
        <dbReference type="SAM" id="SignalP"/>
    </source>
</evidence>
<feature type="signal peptide" evidence="1">
    <location>
        <begin position="1"/>
        <end position="24"/>
    </location>
</feature>
<sequence>MKLFSNKFLTTLIGGAALLFTACAEGDNVIDTVFDDTTRGAVLRTVSILSDEIPIGQASSSFGAVFEVQDQEDGQLVDFVEVYVGFRDNTDNGGPDNDRDQVLAETIDSSTFTIGEFGLPRFTYEITLPELLSTLGLADSDVDGGDQFEVRFELVLTDGRRFSRADNSATLTGSFFASPFLYVANVVCPPTAPTPGDWTFEMTDAYGDGWNGAALLFSVDGTVTEVLLAAGSAGTQTVTVPSGAQVVSLVYRSGDWDSEVGYVVTAATGNVVASQTAYTTAPVANVELINYCILNY</sequence>
<dbReference type="EMBL" id="JAMXIB010000007">
    <property type="protein sequence ID" value="MCO5725223.1"/>
    <property type="molecule type" value="Genomic_DNA"/>
</dbReference>
<dbReference type="Proteomes" id="UP001206312">
    <property type="component" value="Unassembled WGS sequence"/>
</dbReference>
<evidence type="ECO:0000313" key="2">
    <source>
        <dbReference type="EMBL" id="MCO5725223.1"/>
    </source>
</evidence>
<keyword evidence="1" id="KW-0732">Signal</keyword>
<proteinExistence type="predicted"/>
<evidence type="ECO:0008006" key="4">
    <source>
        <dbReference type="Google" id="ProtNLM"/>
    </source>
</evidence>
<accession>A0ABT1AYV6</accession>
<name>A0ABT1AYV6_9FLAO</name>
<reference evidence="2 3" key="1">
    <citation type="submission" date="2022-06" db="EMBL/GenBank/DDBJ databases">
        <authorList>
            <person name="Xuan X."/>
        </authorList>
    </citation>
    <scope>NUCLEOTIDE SEQUENCE [LARGE SCALE GENOMIC DNA]</scope>
    <source>
        <strain evidence="2 3">2V75</strain>
    </source>
</reference>
<dbReference type="PROSITE" id="PS51257">
    <property type="entry name" value="PROKAR_LIPOPROTEIN"/>
    <property type="match status" value="1"/>
</dbReference>
<organism evidence="2 3">
    <name type="scientific">Robiginitalea marina</name>
    <dbReference type="NCBI Taxonomy" id="2954105"/>
    <lineage>
        <taxon>Bacteria</taxon>
        <taxon>Pseudomonadati</taxon>
        <taxon>Bacteroidota</taxon>
        <taxon>Flavobacteriia</taxon>
        <taxon>Flavobacteriales</taxon>
        <taxon>Flavobacteriaceae</taxon>
        <taxon>Robiginitalea</taxon>
    </lineage>
</organism>
<feature type="chain" id="PRO_5046978862" description="DUF1735 domain-containing protein" evidence="1">
    <location>
        <begin position="25"/>
        <end position="296"/>
    </location>
</feature>